<keyword evidence="6 10" id="KW-0733">Signal recognition particle</keyword>
<evidence type="ECO:0000256" key="11">
    <source>
        <dbReference type="SAM" id="MobiDB-lite"/>
    </source>
</evidence>
<evidence type="ECO:0000313" key="12">
    <source>
        <dbReference type="EMBL" id="PHH76773.1"/>
    </source>
</evidence>
<dbReference type="GO" id="GO:0030942">
    <property type="term" value="F:endoplasmic reticulum signal peptide binding"/>
    <property type="evidence" value="ECO:0007669"/>
    <property type="project" value="InterPro"/>
</dbReference>
<dbReference type="PANTHER" id="PTHR12860:SF0">
    <property type="entry name" value="SIGNAL RECOGNITION PARTICLE SUBUNIT SRP68"/>
    <property type="match status" value="1"/>
</dbReference>
<evidence type="ECO:0000256" key="5">
    <source>
        <dbReference type="ARBA" id="ARBA00022884"/>
    </source>
</evidence>
<dbReference type="GO" id="GO:0006614">
    <property type="term" value="P:SRP-dependent cotranslational protein targeting to membrane"/>
    <property type="evidence" value="ECO:0007669"/>
    <property type="project" value="InterPro"/>
</dbReference>
<dbReference type="OrthoDB" id="10255118at2759"/>
<dbReference type="InterPro" id="IPR034652">
    <property type="entry name" value="SRP68-RBD"/>
</dbReference>
<gene>
    <name evidence="12" type="ORF">CDD80_1223</name>
</gene>
<evidence type="ECO:0000256" key="9">
    <source>
        <dbReference type="ARBA" id="ARBA00029498"/>
    </source>
</evidence>
<reference evidence="12 13" key="1">
    <citation type="submission" date="2017-06" db="EMBL/GenBank/DDBJ databases">
        <title>Ant-infecting Ophiocordyceps genomes reveal a high diversity of potential behavioral manipulation genes and a possible major role for enterotoxins.</title>
        <authorList>
            <person name="De Bekker C."/>
            <person name="Evans H.C."/>
            <person name="Brachmann A."/>
            <person name="Hughes D.P."/>
        </authorList>
    </citation>
    <scope>NUCLEOTIDE SEQUENCE [LARGE SCALE GENOMIC DNA]</scope>
    <source>
        <strain evidence="12 13">Map16</strain>
    </source>
</reference>
<comment type="caution">
    <text evidence="12">The sequence shown here is derived from an EMBL/GenBank/DDBJ whole genome shotgun (WGS) entry which is preliminary data.</text>
</comment>
<dbReference type="STRING" id="2004952.A0A2C5ZA71"/>
<sequence>MDITAFVVGGRDKALLYGDYATYHSQLAKRLLNSRKKLGIATRNRGKFHNRDPPTADLVAANQEYVHLLLLTSERAWAQAMSFKTAHAPGKKIPRRSRSHIVSRLQRAVGAAQKLAEILSSAAPVRDVLEAKAYAALLQGAMQFEKRAWQPCLQSYAVARSSYTALAATGNAELFKDLLSETIDPYIRYAAYQLKTPRTVPIPAIVAKAFPWNDTALVDAINQVDSTVLAGAKAASGSDSSVAQDNTPKTLTWRSRQVQIEDAQISQAWASVLAAKSRLADDLARATDWEPRKVAAAYDELLTATQDAVDAAKQAIDELKAEGVAQSDTRMQSLLIARTAVNYEMISWRIGRNRVLTGPQDGAPDEHDDAARRRKSKAAPSDAKKHRPLPLSKNLARLREKVALYDGTLQSLQSIKDLPGVAADELLAAKLSALENYFQSLRHLSVARSHSLAGNFANALALLNRATTLRNAAASIPTSSQTTALPLGLDVAADSLASLATLLHGELHRHRALVHITSLRESNHANKPSPPANPPLIDRLHECPIQGVDLDNLVDFPPTMHLVPLKPIFLDVAWNYIAYPGKASAAETSSPPAVEEPASQPKRGWFSFGR</sequence>
<dbReference type="GO" id="GO:0005047">
    <property type="term" value="F:signal recognition particle binding"/>
    <property type="evidence" value="ECO:0007669"/>
    <property type="project" value="InterPro"/>
</dbReference>
<comment type="function">
    <text evidence="10">Component of the signal recognition particle (SRP) complex, a ribonucleoprotein complex that mediates the cotranslational targeting of secretory and membrane proteins to the endoplasmic reticulum (ER). The SRP complex interacts with the signal sequence in nascent secretory and membrane proteins and directs them to the membrane of the ER.</text>
</comment>
<dbReference type="Pfam" id="PF16969">
    <property type="entry name" value="SRP68"/>
    <property type="match status" value="1"/>
</dbReference>
<comment type="similarity">
    <text evidence="3 10">Belongs to the SRP68 family.</text>
</comment>
<evidence type="ECO:0000313" key="13">
    <source>
        <dbReference type="Proteomes" id="UP000226431"/>
    </source>
</evidence>
<keyword evidence="7" id="KW-0539">Nucleus</keyword>
<keyword evidence="8 10" id="KW-0687">Ribonucleoprotein</keyword>
<dbReference type="GO" id="GO:0005730">
    <property type="term" value="C:nucleolus"/>
    <property type="evidence" value="ECO:0007669"/>
    <property type="project" value="UniProtKB-SubCell"/>
</dbReference>
<dbReference type="EMBL" id="NJES01000148">
    <property type="protein sequence ID" value="PHH76773.1"/>
    <property type="molecule type" value="Genomic_DNA"/>
</dbReference>
<dbReference type="Proteomes" id="UP000226431">
    <property type="component" value="Unassembled WGS sequence"/>
</dbReference>
<evidence type="ECO:0000256" key="7">
    <source>
        <dbReference type="ARBA" id="ARBA00023242"/>
    </source>
</evidence>
<proteinExistence type="inferred from homology"/>
<comment type="subcellular location">
    <subcellularLocation>
        <location evidence="1 10">Cytoplasm</location>
    </subcellularLocation>
    <subcellularLocation>
        <location evidence="2">Nucleus</location>
        <location evidence="2">Nucleolus</location>
    </subcellularLocation>
</comment>
<protein>
    <recommendedName>
        <fullName evidence="9 10">Signal recognition particle subunit SRP68</fullName>
        <shortName evidence="10">SRP68</shortName>
    </recommendedName>
</protein>
<dbReference type="InterPro" id="IPR038253">
    <property type="entry name" value="SRP68_N_sf"/>
</dbReference>
<evidence type="ECO:0000256" key="6">
    <source>
        <dbReference type="ARBA" id="ARBA00023135"/>
    </source>
</evidence>
<dbReference type="GO" id="GO:0008312">
    <property type="term" value="F:7S RNA binding"/>
    <property type="evidence" value="ECO:0007669"/>
    <property type="project" value="InterPro"/>
</dbReference>
<name>A0A2C5ZA71_9HYPO</name>
<dbReference type="GO" id="GO:0005786">
    <property type="term" value="C:signal recognition particle, endoplasmic reticulum targeting"/>
    <property type="evidence" value="ECO:0007669"/>
    <property type="project" value="UniProtKB-KW"/>
</dbReference>
<accession>A0A2C5ZA71</accession>
<dbReference type="PANTHER" id="PTHR12860">
    <property type="entry name" value="SIGNAL RECOGNITION PARTICLE 68 KDA PROTEIN"/>
    <property type="match status" value="1"/>
</dbReference>
<evidence type="ECO:0000256" key="1">
    <source>
        <dbReference type="ARBA" id="ARBA00004496"/>
    </source>
</evidence>
<organism evidence="12 13">
    <name type="scientific">Ophiocordyceps camponoti-rufipedis</name>
    <dbReference type="NCBI Taxonomy" id="2004952"/>
    <lineage>
        <taxon>Eukaryota</taxon>
        <taxon>Fungi</taxon>
        <taxon>Dikarya</taxon>
        <taxon>Ascomycota</taxon>
        <taxon>Pezizomycotina</taxon>
        <taxon>Sordariomycetes</taxon>
        <taxon>Hypocreomycetidae</taxon>
        <taxon>Hypocreales</taxon>
        <taxon>Ophiocordycipitaceae</taxon>
        <taxon>Ophiocordyceps</taxon>
    </lineage>
</organism>
<feature type="region of interest" description="Disordered" evidence="11">
    <location>
        <begin position="356"/>
        <end position="391"/>
    </location>
</feature>
<dbReference type="Gene3D" id="1.10.3450.40">
    <property type="entry name" value="Signal recognition particle, SRP68 subunit, RNA-binding domain"/>
    <property type="match status" value="1"/>
</dbReference>
<evidence type="ECO:0000256" key="4">
    <source>
        <dbReference type="ARBA" id="ARBA00022490"/>
    </source>
</evidence>
<dbReference type="InterPro" id="IPR026258">
    <property type="entry name" value="SRP68"/>
</dbReference>
<keyword evidence="5 10" id="KW-0694">RNA-binding</keyword>
<dbReference type="AlphaFoldDB" id="A0A2C5ZA71"/>
<evidence type="ECO:0000256" key="3">
    <source>
        <dbReference type="ARBA" id="ARBA00009352"/>
    </source>
</evidence>
<feature type="region of interest" description="Disordered" evidence="11">
    <location>
        <begin position="585"/>
        <end position="610"/>
    </location>
</feature>
<dbReference type="CDD" id="cd15481">
    <property type="entry name" value="SRP68-RBD"/>
    <property type="match status" value="1"/>
</dbReference>
<evidence type="ECO:0000256" key="8">
    <source>
        <dbReference type="ARBA" id="ARBA00023274"/>
    </source>
</evidence>
<keyword evidence="13" id="KW-1185">Reference proteome</keyword>
<evidence type="ECO:0000256" key="2">
    <source>
        <dbReference type="ARBA" id="ARBA00004604"/>
    </source>
</evidence>
<dbReference type="PIRSF" id="PIRSF038995">
    <property type="entry name" value="SRP68"/>
    <property type="match status" value="1"/>
</dbReference>
<keyword evidence="4 10" id="KW-0963">Cytoplasm</keyword>
<evidence type="ECO:0000256" key="10">
    <source>
        <dbReference type="PIRNR" id="PIRNR038995"/>
    </source>
</evidence>